<dbReference type="VEuPathDB" id="VectorBase:AMEM000932"/>
<evidence type="ECO:0000313" key="2">
    <source>
        <dbReference type="Proteomes" id="UP000075903"/>
    </source>
</evidence>
<name>A0A182UNI4_ANOME</name>
<organism evidence="1 2">
    <name type="scientific">Anopheles merus</name>
    <name type="common">Mosquito</name>
    <dbReference type="NCBI Taxonomy" id="30066"/>
    <lineage>
        <taxon>Eukaryota</taxon>
        <taxon>Metazoa</taxon>
        <taxon>Ecdysozoa</taxon>
        <taxon>Arthropoda</taxon>
        <taxon>Hexapoda</taxon>
        <taxon>Insecta</taxon>
        <taxon>Pterygota</taxon>
        <taxon>Neoptera</taxon>
        <taxon>Endopterygota</taxon>
        <taxon>Diptera</taxon>
        <taxon>Nematocera</taxon>
        <taxon>Culicoidea</taxon>
        <taxon>Culicidae</taxon>
        <taxon>Anophelinae</taxon>
        <taxon>Anopheles</taxon>
    </lineage>
</organism>
<protein>
    <submittedName>
        <fullName evidence="1">Uncharacterized protein</fullName>
    </submittedName>
</protein>
<reference evidence="1" key="1">
    <citation type="submission" date="2020-05" db="UniProtKB">
        <authorList>
            <consortium name="EnsemblMetazoa"/>
        </authorList>
    </citation>
    <scope>IDENTIFICATION</scope>
    <source>
        <strain evidence="1">MAF</strain>
    </source>
</reference>
<sequence>RANGANKLTNYYYYRHHAHYITPSRPRQTQPRSIPTLVLEKPFHHRERLHIIGWDAAEHFVVDERVAARRPSPDVIPEGVNYRIRHVHWGPLRVRFQQSEMLAEQELAQLAGVYAARIRFTWVIARNEIPDDPPTSPSNPGSSGITTYTRNTFFSRWARTMRLNRYSDIWFFTTLLPSSMLMKNWFSM</sequence>
<proteinExistence type="predicted"/>
<keyword evidence="2" id="KW-1185">Reference proteome</keyword>
<dbReference type="AlphaFoldDB" id="A0A182UNI4"/>
<dbReference type="Proteomes" id="UP000075903">
    <property type="component" value="Unassembled WGS sequence"/>
</dbReference>
<dbReference type="EnsemblMetazoa" id="AMEM000932-RA">
    <property type="protein sequence ID" value="AMEM000932-PA"/>
    <property type="gene ID" value="AMEM000932"/>
</dbReference>
<evidence type="ECO:0000313" key="1">
    <source>
        <dbReference type="EnsemblMetazoa" id="AMEM000932-PA"/>
    </source>
</evidence>
<accession>A0A182UNI4</accession>